<feature type="compositionally biased region" description="Basic residues" evidence="8">
    <location>
        <begin position="324"/>
        <end position="336"/>
    </location>
</feature>
<dbReference type="InterPro" id="IPR052412">
    <property type="entry name" value="CC-Dev_Transcription_Reg"/>
</dbReference>
<dbReference type="CDD" id="cd21990">
    <property type="entry name" value="HMG-box_CIC-like"/>
    <property type="match status" value="1"/>
</dbReference>
<feature type="region of interest" description="Disordered" evidence="8">
    <location>
        <begin position="313"/>
        <end position="341"/>
    </location>
</feature>
<keyword evidence="4 7" id="KW-0238">DNA-binding</keyword>
<feature type="domain" description="HMG box" evidence="9">
    <location>
        <begin position="957"/>
        <end position="1025"/>
    </location>
</feature>
<evidence type="ECO:0000259" key="9">
    <source>
        <dbReference type="PROSITE" id="PS50118"/>
    </source>
</evidence>
<keyword evidence="2" id="KW-0597">Phosphoprotein</keyword>
<dbReference type="PROSITE" id="PS50118">
    <property type="entry name" value="HMG_BOX_2"/>
    <property type="match status" value="1"/>
</dbReference>
<feature type="compositionally biased region" description="Low complexity" evidence="8">
    <location>
        <begin position="1715"/>
        <end position="1728"/>
    </location>
</feature>
<feature type="compositionally biased region" description="Low complexity" evidence="8">
    <location>
        <begin position="405"/>
        <end position="418"/>
    </location>
</feature>
<reference evidence="10" key="1">
    <citation type="journal article" date="2016" name="Gigascience">
        <title>De novo construction of an expanded transcriptome assembly for the western tarnished plant bug, Lygus hesperus.</title>
        <authorList>
            <person name="Tassone E.E."/>
            <person name="Geib S.M."/>
            <person name="Hall B."/>
            <person name="Fabrick J.A."/>
            <person name="Brent C.S."/>
            <person name="Hull J.J."/>
        </authorList>
    </citation>
    <scope>NUCLEOTIDE SEQUENCE</scope>
</reference>
<dbReference type="Pfam" id="PF25981">
    <property type="entry name" value="HTH_Cic_C"/>
    <property type="match status" value="1"/>
</dbReference>
<keyword evidence="6 7" id="KW-0539">Nucleus</keyword>
<proteinExistence type="predicted"/>
<dbReference type="InterPro" id="IPR032147">
    <property type="entry name" value="Cic_dom"/>
</dbReference>
<feature type="DNA-binding region" description="HMG box" evidence="7">
    <location>
        <begin position="957"/>
        <end position="1025"/>
    </location>
</feature>
<feature type="compositionally biased region" description="Polar residues" evidence="8">
    <location>
        <begin position="313"/>
        <end position="323"/>
    </location>
</feature>
<feature type="compositionally biased region" description="Basic and acidic residues" evidence="8">
    <location>
        <begin position="514"/>
        <end position="524"/>
    </location>
</feature>
<dbReference type="EMBL" id="GDHC01008959">
    <property type="protein sequence ID" value="JAQ09670.1"/>
    <property type="molecule type" value="Transcribed_RNA"/>
</dbReference>
<evidence type="ECO:0000256" key="5">
    <source>
        <dbReference type="ARBA" id="ARBA00023163"/>
    </source>
</evidence>
<feature type="region of interest" description="Disordered" evidence="8">
    <location>
        <begin position="365"/>
        <end position="456"/>
    </location>
</feature>
<dbReference type="Pfam" id="PF00505">
    <property type="entry name" value="HMG_box"/>
    <property type="match status" value="1"/>
</dbReference>
<feature type="compositionally biased region" description="Low complexity" evidence="8">
    <location>
        <begin position="1125"/>
        <end position="1135"/>
    </location>
</feature>
<dbReference type="GO" id="GO:0000977">
    <property type="term" value="F:RNA polymerase II transcription regulatory region sequence-specific DNA binding"/>
    <property type="evidence" value="ECO:0007669"/>
    <property type="project" value="TreeGrafter"/>
</dbReference>
<feature type="region of interest" description="Disordered" evidence="8">
    <location>
        <begin position="1124"/>
        <end position="1146"/>
    </location>
</feature>
<feature type="region of interest" description="Disordered" evidence="8">
    <location>
        <begin position="1260"/>
        <end position="1295"/>
    </location>
</feature>
<dbReference type="InterPro" id="IPR009071">
    <property type="entry name" value="HMG_box_dom"/>
</dbReference>
<name>A0A146LTC1_LYGHE</name>
<dbReference type="InterPro" id="IPR036910">
    <property type="entry name" value="HMG_box_dom_sf"/>
</dbReference>
<keyword evidence="1" id="KW-0678">Repressor</keyword>
<sequence>MLSCLTMLDKREIKDFENYDGNESNLVGMETGSRQTNIIMSGNNNSISGRKEAEAVINSAKKLPKKRKFVPSDEDLVEKAAGDFGGVVKGDFGSTVKSADFGGMVQAPPQVAAVDYSCLAAHKVIRGEEQGSSMFMEVPGAVKEEAMDVGDRRLSSRHDVDLREWVDNHVLAKREHMYLPGVIRRAGSNGEVWVEFDHYGEKGKLVIFTDVLNSGKYDVISDASPSVNQVSLGARVCVRANTEPGSLQRVYLEGVVCKTLSAPPRFVVRLITAGANETVVKRADLRLLLPPWWEELEDGEEPVLNGYVQNNNPSVGSSTTNNGLHHHHIPHHHHQQQLHGAEHYHYRSNDASPLHNLATPNSMISTALSNASGDDLRRRHYDDFGESDDDLRREDILFPTDAGSSKRSSVHSRGSTSSLMDQGSITPRSTPATPRSQAATPHKYKKGDVVSTPSGIRKKFNGKQWRRLCSKDGCSKESQRRGYCSRHLSLKGNTLRPQPAFPSRGKGSIIDGEETSRDSDTSPNYVERRMAGRFDPEETEAANMLVSLGTSRSATPAYSPTNQNISPSHPTQSPVTVGPRQNVFLPIPSMQRHPQPSPIQPHFMVGTYQQHVIRPELVRPNTLMVQQQHTLQEDRCSPGNSGLATSVIRISPNPQQQQAIGSQIAWKVESPSPPPSQPPVHSHGYILQQALTTPEQMHVVEDKPEALRIQQELPEIQQQVSSSMRVLKIAEDNRIQRIPSNQESVIRKDNSTHHSVVVEKPTVLHQVPKSMPFSGETVTLHNSMNNNVVTLVNDSNDRIVAQQQEQQPAQQIKSNIYQHVIINPTELLPVLPMQQKSDDHPQRNGGGGVAVNTSSGMTVYSWDSLVPLLGASPPLTPPILSPPLSAPPIPNDTPHQVDDDDDDVFEPVRDSLALPTPMESLVNNNNNSAAGKRRTQSLSALQNSKEPQSPLKAKDRIRRPMNAFMIFSKRHRALVHQRHPNQDNRTVSKILGEWWYALGPEEKQRYHELASEVKEAHFKAHPEWKWCSKDRRKSSTGSGRGKLGSVDEGTGESAPPCSPQVPVGSANVENQNASEVKVENSIPQSAVGHLDDEFSDDDQMVICTDDSEIDLKCKEKVDNSDCEMPQQSFSSASRSSPPPIDITCRPKPIKARIGSTGMDASTKMPTTPGEPVPYPYHSPVNPSGVSAFQPTGGGAFKSMPISPKVVKSESNFNLNGGGGSVTWSTASTTKESDWNKSEPCSVLKSGHHVFQNPTSQPTVLHQYKAPSTPTSQSGKPQTSQMKATNAPPNSKPTVTYAQSQPVTLTFVNMPGTENFTNILLKNTPTQSNEQYKYVLQGPKIYQYVQHPTGDNSRTAQLSGGIKLVTTGQQSTPTVIVSKQNNMSSIQEMDCQILQTSTGDIQTFYQTVQKSTEVSASNMKDELTSVTYVHSLPEPSENMEVDNSEENKTFVLDPTPAQLGKAPLQRRQSMAVVTVSEASHDERQNDVCMQGNNVIVTEVKEERQLDSVPESPSSKKSFFKKNVEDGMDRVLETVNFEKKFSSLPEFKPDECNSPSAISNTVPSSPQVFTVQQHFRKKQMDEGSSSGGGCGDTSATPKLVGTTFFGPDFNIDSYKGLECTEAMEGLSPRTPKTPGGRDMEKGHRRVLEQRRNLVMQLFNEYGFFPSTQATNAFQAQHADIFPSKSSLQLKIREVRQRLKAQPTPSPLEPSTPGVSHGGASSSHHLSSGTSNVPTSCNNYS</sequence>
<evidence type="ECO:0000256" key="1">
    <source>
        <dbReference type="ARBA" id="ARBA00022491"/>
    </source>
</evidence>
<feature type="region of interest" description="Disordered" evidence="8">
    <location>
        <begin position="1029"/>
        <end position="1065"/>
    </location>
</feature>
<dbReference type="GO" id="GO:0005634">
    <property type="term" value="C:nucleus"/>
    <property type="evidence" value="ECO:0007669"/>
    <property type="project" value="UniProtKB-UniRule"/>
</dbReference>
<dbReference type="PANTHER" id="PTHR13059">
    <property type="entry name" value="HMG-BOX TRANSCRIPTION FACTOR BBX"/>
    <property type="match status" value="1"/>
</dbReference>
<protein>
    <submittedName>
        <fullName evidence="10">Protein capicua</fullName>
    </submittedName>
</protein>
<feature type="region of interest" description="Disordered" evidence="8">
    <location>
        <begin position="1696"/>
        <end position="1738"/>
    </location>
</feature>
<keyword evidence="3" id="KW-0805">Transcription regulation</keyword>
<evidence type="ECO:0000256" key="4">
    <source>
        <dbReference type="ARBA" id="ARBA00023125"/>
    </source>
</evidence>
<dbReference type="FunFam" id="1.10.30.10:FF:000010">
    <property type="entry name" value="Capicua transcriptional repressor b"/>
    <property type="match status" value="1"/>
</dbReference>
<dbReference type="InterPro" id="IPR058606">
    <property type="entry name" value="HTH_Cic_C"/>
</dbReference>
<evidence type="ECO:0000256" key="7">
    <source>
        <dbReference type="PROSITE-ProRule" id="PRU00267"/>
    </source>
</evidence>
<feature type="region of interest" description="Disordered" evidence="8">
    <location>
        <begin position="494"/>
        <end position="524"/>
    </location>
</feature>
<feature type="compositionally biased region" description="Polar residues" evidence="8">
    <location>
        <begin position="1729"/>
        <end position="1738"/>
    </location>
</feature>
<dbReference type="GO" id="GO:0000981">
    <property type="term" value="F:DNA-binding transcription factor activity, RNA polymerase II-specific"/>
    <property type="evidence" value="ECO:0007669"/>
    <property type="project" value="TreeGrafter"/>
</dbReference>
<feature type="region of interest" description="Disordered" evidence="8">
    <location>
        <begin position="879"/>
        <end position="953"/>
    </location>
</feature>
<keyword evidence="5" id="KW-0804">Transcription</keyword>
<dbReference type="PANTHER" id="PTHR13059:SF13">
    <property type="entry name" value="PROTEIN CAPICUA HOMOLOG"/>
    <property type="match status" value="1"/>
</dbReference>
<evidence type="ECO:0000256" key="3">
    <source>
        <dbReference type="ARBA" id="ARBA00023015"/>
    </source>
</evidence>
<evidence type="ECO:0000313" key="10">
    <source>
        <dbReference type="EMBL" id="JAQ09670.1"/>
    </source>
</evidence>
<dbReference type="InterPro" id="IPR058607">
    <property type="entry name" value="HMG-box_Cic-like"/>
</dbReference>
<feature type="compositionally biased region" description="Pro residues" evidence="8">
    <location>
        <begin position="879"/>
        <end position="891"/>
    </location>
</feature>
<feature type="region of interest" description="Disordered" evidence="8">
    <location>
        <begin position="1211"/>
        <end position="1240"/>
    </location>
</feature>
<dbReference type="SMART" id="SM00398">
    <property type="entry name" value="HMG"/>
    <property type="match status" value="1"/>
</dbReference>
<dbReference type="SUPFAM" id="SSF47095">
    <property type="entry name" value="HMG-box"/>
    <property type="match status" value="1"/>
</dbReference>
<organism evidence="10">
    <name type="scientific">Lygus hesperus</name>
    <name type="common">Western plant bug</name>
    <dbReference type="NCBI Taxonomy" id="30085"/>
    <lineage>
        <taxon>Eukaryota</taxon>
        <taxon>Metazoa</taxon>
        <taxon>Ecdysozoa</taxon>
        <taxon>Arthropoda</taxon>
        <taxon>Hexapoda</taxon>
        <taxon>Insecta</taxon>
        <taxon>Pterygota</taxon>
        <taxon>Neoptera</taxon>
        <taxon>Paraneoptera</taxon>
        <taxon>Hemiptera</taxon>
        <taxon>Heteroptera</taxon>
        <taxon>Panheteroptera</taxon>
        <taxon>Cimicomorpha</taxon>
        <taxon>Miridae</taxon>
        <taxon>Mirini</taxon>
        <taxon>Lygus</taxon>
    </lineage>
</organism>
<feature type="compositionally biased region" description="Polar residues" evidence="8">
    <location>
        <begin position="936"/>
        <end position="947"/>
    </location>
</feature>
<evidence type="ECO:0000256" key="2">
    <source>
        <dbReference type="ARBA" id="ARBA00022553"/>
    </source>
</evidence>
<dbReference type="Pfam" id="PF16090">
    <property type="entry name" value="DUF4819"/>
    <property type="match status" value="1"/>
</dbReference>
<evidence type="ECO:0000256" key="8">
    <source>
        <dbReference type="SAM" id="MobiDB-lite"/>
    </source>
</evidence>
<accession>A0A146LTC1</accession>
<dbReference type="Gene3D" id="1.10.30.10">
    <property type="entry name" value="High mobility group box domain"/>
    <property type="match status" value="1"/>
</dbReference>
<feature type="compositionally biased region" description="Basic and acidic residues" evidence="8">
    <location>
        <begin position="374"/>
        <end position="383"/>
    </location>
</feature>
<evidence type="ECO:0000256" key="6">
    <source>
        <dbReference type="ARBA" id="ARBA00023242"/>
    </source>
</evidence>
<gene>
    <name evidence="10" type="primary">CIC_1</name>
    <name evidence="10" type="ORF">g.75543</name>
</gene>
<feature type="compositionally biased region" description="Polar residues" evidence="8">
    <location>
        <begin position="419"/>
        <end position="439"/>
    </location>
</feature>